<dbReference type="Proteomes" id="UP000326582">
    <property type="component" value="Chromosome 2"/>
</dbReference>
<evidence type="ECO:0000313" key="2">
    <source>
        <dbReference type="Proteomes" id="UP000326582"/>
    </source>
</evidence>
<reference evidence="2" key="1">
    <citation type="journal article" date="2019" name="MBio">
        <title>Comparative genomics for the elucidation of multidrug resistance (MDR) in Candida lusitaniae.</title>
        <authorList>
            <person name="Kannan A."/>
            <person name="Asner S.A."/>
            <person name="Trachsel E."/>
            <person name="Kelly S."/>
            <person name="Parker J."/>
            <person name="Sanglard D."/>
        </authorList>
    </citation>
    <scope>NUCLEOTIDE SEQUENCE [LARGE SCALE GENOMIC DNA]</scope>
    <source>
        <strain evidence="2">P1</strain>
    </source>
</reference>
<keyword evidence="2" id="KW-1185">Reference proteome</keyword>
<accession>A0ACD0WID7</accession>
<gene>
    <name evidence="1" type="ORF">EJF14_20746</name>
</gene>
<sequence>MQYTVFLSMVASALAAKSLGVVSLRSGSKYQFAGLFEDDNSILVSGGGTEAKLVLNDDGTLGETSSNKYLTVGDKGAIVLSSKPQKGFSVDGQYLEYDGKQEFAVCPDNKLSFGEDICSGSLGISLRVMSQKDAPEFKPGDSETPSTTTSSTKAAATTTTKTEPTKPAEPKAPSAQTAANVEPGKKFGIIAIASGSQVQNAAIKQVDSHPHVFSVGGNEGNDLTLSFQDDKTSLVDSNGRGVNLDSNTGEVGSVAPFGRAPATTGFSIADGELTFDNSKDFYACPSGNGYSLSHKECVGGTGIGLKVIYA</sequence>
<name>A0ACD0WID7_CLALS</name>
<proteinExistence type="predicted"/>
<protein>
    <submittedName>
        <fullName evidence="1">Cell wall protein</fullName>
    </submittedName>
</protein>
<organism evidence="1 2">
    <name type="scientific">Clavispora lusitaniae</name>
    <name type="common">Candida lusitaniae</name>
    <dbReference type="NCBI Taxonomy" id="36911"/>
    <lineage>
        <taxon>Eukaryota</taxon>
        <taxon>Fungi</taxon>
        <taxon>Dikarya</taxon>
        <taxon>Ascomycota</taxon>
        <taxon>Saccharomycotina</taxon>
        <taxon>Pichiomycetes</taxon>
        <taxon>Metschnikowiaceae</taxon>
        <taxon>Clavispora</taxon>
    </lineage>
</organism>
<dbReference type="EMBL" id="CP038485">
    <property type="protein sequence ID" value="QFZ26827.1"/>
    <property type="molecule type" value="Genomic_DNA"/>
</dbReference>
<evidence type="ECO:0000313" key="1">
    <source>
        <dbReference type="EMBL" id="QFZ26827.1"/>
    </source>
</evidence>